<comment type="similarity">
    <text evidence="1 2">Belongs to the anti-sigma-factor antagonist family.</text>
</comment>
<evidence type="ECO:0000259" key="3">
    <source>
        <dbReference type="PROSITE" id="PS50801"/>
    </source>
</evidence>
<dbReference type="PANTHER" id="PTHR33495:SF2">
    <property type="entry name" value="ANTI-SIGMA FACTOR ANTAGONIST TM_1081-RELATED"/>
    <property type="match status" value="1"/>
</dbReference>
<feature type="domain" description="STAS" evidence="3">
    <location>
        <begin position="1"/>
        <end position="113"/>
    </location>
</feature>
<organism evidence="4 5">
    <name type="scientific">Sulfobacillus acidophilus (strain ATCC 700253 / DSM 10332 / NAL)</name>
    <dbReference type="NCBI Taxonomy" id="679936"/>
    <lineage>
        <taxon>Bacteria</taxon>
        <taxon>Bacillati</taxon>
        <taxon>Bacillota</taxon>
        <taxon>Clostridia</taxon>
        <taxon>Eubacteriales</taxon>
        <taxon>Clostridiales Family XVII. Incertae Sedis</taxon>
        <taxon>Sulfobacillus</taxon>
    </lineage>
</organism>
<dbReference type="STRING" id="679936.Sulac_1788"/>
<dbReference type="EMBL" id="CP003179">
    <property type="protein sequence ID" value="AEW05281.1"/>
    <property type="molecule type" value="Genomic_DNA"/>
</dbReference>
<dbReference type="SUPFAM" id="SSF52091">
    <property type="entry name" value="SpoIIaa-like"/>
    <property type="match status" value="1"/>
</dbReference>
<dbReference type="PANTHER" id="PTHR33495">
    <property type="entry name" value="ANTI-SIGMA FACTOR ANTAGONIST TM_1081-RELATED-RELATED"/>
    <property type="match status" value="1"/>
</dbReference>
<dbReference type="Proteomes" id="UP000005439">
    <property type="component" value="Chromosome"/>
</dbReference>
<dbReference type="HOGENOM" id="CLU_115403_7_0_9"/>
<protein>
    <recommendedName>
        <fullName evidence="2">Anti-sigma factor antagonist</fullName>
    </recommendedName>
</protein>
<evidence type="ECO:0000256" key="2">
    <source>
        <dbReference type="RuleBase" id="RU003749"/>
    </source>
</evidence>
<dbReference type="InterPro" id="IPR036513">
    <property type="entry name" value="STAS_dom_sf"/>
</dbReference>
<dbReference type="Pfam" id="PF01740">
    <property type="entry name" value="STAS"/>
    <property type="match status" value="1"/>
</dbReference>
<dbReference type="Gene3D" id="3.30.750.24">
    <property type="entry name" value="STAS domain"/>
    <property type="match status" value="1"/>
</dbReference>
<evidence type="ECO:0000313" key="5">
    <source>
        <dbReference type="Proteomes" id="UP000005439"/>
    </source>
</evidence>
<dbReference type="KEGG" id="sap:Sulac_1788"/>
<reference evidence="5" key="1">
    <citation type="submission" date="2011-12" db="EMBL/GenBank/DDBJ databases">
        <title>The complete genome of chromosome of Sulfobacillus acidophilus DSM 10332.</title>
        <authorList>
            <person name="Lucas S."/>
            <person name="Han J."/>
            <person name="Lapidus A."/>
            <person name="Bruce D."/>
            <person name="Goodwin L."/>
            <person name="Pitluck S."/>
            <person name="Peters L."/>
            <person name="Kyrpides N."/>
            <person name="Mavromatis K."/>
            <person name="Ivanova N."/>
            <person name="Mikhailova N."/>
            <person name="Chertkov O."/>
            <person name="Saunders E."/>
            <person name="Detter J.C."/>
            <person name="Tapia R."/>
            <person name="Han C."/>
            <person name="Land M."/>
            <person name="Hauser L."/>
            <person name="Markowitz V."/>
            <person name="Cheng J.-F."/>
            <person name="Hugenholtz P."/>
            <person name="Woyke T."/>
            <person name="Wu D."/>
            <person name="Pukall R."/>
            <person name="Gehrich-Schroeter G."/>
            <person name="Schneider S."/>
            <person name="Klenk H.-P."/>
            <person name="Eisen J.A."/>
        </authorList>
    </citation>
    <scope>NUCLEOTIDE SEQUENCE [LARGE SCALE GENOMIC DNA]</scope>
    <source>
        <strain evidence="5">ATCC 700253 / DSM 10332 / NAL</strain>
    </source>
</reference>
<keyword evidence="5" id="KW-1185">Reference proteome</keyword>
<dbReference type="InterPro" id="IPR002645">
    <property type="entry name" value="STAS_dom"/>
</dbReference>
<dbReference type="PATRIC" id="fig|679936.5.peg.1853"/>
<reference evidence="4 5" key="2">
    <citation type="journal article" date="2012" name="Stand. Genomic Sci.">
        <title>Complete genome sequence of the moderately thermophilic mineral-sulfide-oxidizing firmicute Sulfobacillus acidophilus type strain (NAL(T)).</title>
        <authorList>
            <person name="Anderson I."/>
            <person name="Chertkov O."/>
            <person name="Chen A."/>
            <person name="Saunders E."/>
            <person name="Lapidus A."/>
            <person name="Nolan M."/>
            <person name="Lucas S."/>
            <person name="Hammon N."/>
            <person name="Deshpande S."/>
            <person name="Cheng J.F."/>
            <person name="Han C."/>
            <person name="Tapia R."/>
            <person name="Goodwin L.A."/>
            <person name="Pitluck S."/>
            <person name="Liolios K."/>
            <person name="Pagani I."/>
            <person name="Ivanova N."/>
            <person name="Mikhailova N."/>
            <person name="Pati A."/>
            <person name="Palaniappan K."/>
            <person name="Land M."/>
            <person name="Pan C."/>
            <person name="Rohde M."/>
            <person name="Pukall R."/>
            <person name="Goker M."/>
            <person name="Detter J.C."/>
            <person name="Woyke T."/>
            <person name="Bristow J."/>
            <person name="Eisen J.A."/>
            <person name="Markowitz V."/>
            <person name="Hugenholtz P."/>
            <person name="Kyrpides N.C."/>
            <person name="Klenk H.P."/>
            <person name="Mavromatis K."/>
        </authorList>
    </citation>
    <scope>NUCLEOTIDE SEQUENCE [LARGE SCALE GENOMIC DNA]</scope>
    <source>
        <strain evidence="5">ATCC 700253 / DSM 10332 / NAL</strain>
    </source>
</reference>
<sequence>MTIVHAVQGKTILVALRGELDLKTADPLREALDALVDRYSDKHLTIDLTDVEFIDSSGLGVLLGRYRRLKPTGRHLSLTGVRPAVRSVLELAGLDAIIPITDAPKGRSESITP</sequence>
<name>G8U032_SULAD</name>
<dbReference type="AlphaFoldDB" id="G8U032"/>
<evidence type="ECO:0000313" key="4">
    <source>
        <dbReference type="EMBL" id="AEW05281.1"/>
    </source>
</evidence>
<dbReference type="NCBIfam" id="TIGR00377">
    <property type="entry name" value="ant_ant_sig"/>
    <property type="match status" value="1"/>
</dbReference>
<gene>
    <name evidence="4" type="ordered locus">Sulac_1788</name>
</gene>
<evidence type="ECO:0000256" key="1">
    <source>
        <dbReference type="ARBA" id="ARBA00009013"/>
    </source>
</evidence>
<dbReference type="PROSITE" id="PS50801">
    <property type="entry name" value="STAS"/>
    <property type="match status" value="1"/>
</dbReference>
<dbReference type="CDD" id="cd07043">
    <property type="entry name" value="STAS_anti-anti-sigma_factors"/>
    <property type="match status" value="1"/>
</dbReference>
<accession>G8U032</accession>
<dbReference type="GO" id="GO:0043856">
    <property type="term" value="F:anti-sigma factor antagonist activity"/>
    <property type="evidence" value="ECO:0007669"/>
    <property type="project" value="InterPro"/>
</dbReference>
<dbReference type="InterPro" id="IPR003658">
    <property type="entry name" value="Anti-sigma_ant"/>
</dbReference>
<proteinExistence type="inferred from homology"/>